<dbReference type="InterPro" id="IPR006222">
    <property type="entry name" value="GCVT_N"/>
</dbReference>
<evidence type="ECO:0000256" key="3">
    <source>
        <dbReference type="ARBA" id="ARBA00022576"/>
    </source>
</evidence>
<dbReference type="EC" id="2.1.2.10" evidence="2"/>
<dbReference type="Pfam" id="PF01571">
    <property type="entry name" value="GCV_T"/>
    <property type="match status" value="1"/>
</dbReference>
<dbReference type="GO" id="GO:0006546">
    <property type="term" value="P:glycine catabolic process"/>
    <property type="evidence" value="ECO:0007669"/>
    <property type="project" value="InterPro"/>
</dbReference>
<dbReference type="NCBIfam" id="TIGR00528">
    <property type="entry name" value="gcvT"/>
    <property type="match status" value="1"/>
</dbReference>
<keyword evidence="3" id="KW-0032">Aminotransferase</keyword>
<dbReference type="PANTHER" id="PTHR43757:SF2">
    <property type="entry name" value="AMINOMETHYLTRANSFERASE, MITOCHONDRIAL"/>
    <property type="match status" value="1"/>
</dbReference>
<dbReference type="SUPFAM" id="SSF101790">
    <property type="entry name" value="Aminomethyltransferase beta-barrel domain"/>
    <property type="match status" value="1"/>
</dbReference>
<evidence type="ECO:0000256" key="6">
    <source>
        <dbReference type="ARBA" id="ARBA00047665"/>
    </source>
</evidence>
<evidence type="ECO:0000313" key="10">
    <source>
        <dbReference type="EMBL" id="NJB66785.1"/>
    </source>
</evidence>
<evidence type="ECO:0000256" key="2">
    <source>
        <dbReference type="ARBA" id="ARBA00012616"/>
    </source>
</evidence>
<keyword evidence="11" id="KW-1185">Reference proteome</keyword>
<dbReference type="AlphaFoldDB" id="A0A846QMZ1"/>
<feature type="domain" description="GCVT N-terminal" evidence="8">
    <location>
        <begin position="9"/>
        <end position="259"/>
    </location>
</feature>
<dbReference type="InterPro" id="IPR006223">
    <property type="entry name" value="GcvT"/>
</dbReference>
<gene>
    <name evidence="10" type="ORF">GGQ74_000425</name>
</gene>
<dbReference type="GO" id="GO:0005960">
    <property type="term" value="C:glycine cleavage complex"/>
    <property type="evidence" value="ECO:0007669"/>
    <property type="project" value="InterPro"/>
</dbReference>
<keyword evidence="10" id="KW-0489">Methyltransferase</keyword>
<evidence type="ECO:0000313" key="11">
    <source>
        <dbReference type="Proteomes" id="UP000580856"/>
    </source>
</evidence>
<accession>A0A846QMZ1</accession>
<dbReference type="Gene3D" id="2.40.30.110">
    <property type="entry name" value="Aminomethyltransferase beta-barrel domains"/>
    <property type="match status" value="1"/>
</dbReference>
<dbReference type="Gene3D" id="4.10.1250.10">
    <property type="entry name" value="Aminomethyltransferase fragment"/>
    <property type="match status" value="1"/>
</dbReference>
<dbReference type="InterPro" id="IPR029043">
    <property type="entry name" value="GcvT/YgfZ_C"/>
</dbReference>
<feature type="binding site" evidence="7">
    <location>
        <position position="197"/>
    </location>
    <ligand>
        <name>substrate</name>
    </ligand>
</feature>
<evidence type="ECO:0000256" key="7">
    <source>
        <dbReference type="PIRSR" id="PIRSR006487-1"/>
    </source>
</evidence>
<evidence type="ECO:0000256" key="4">
    <source>
        <dbReference type="ARBA" id="ARBA00022679"/>
    </source>
</evidence>
<dbReference type="Pfam" id="PF08669">
    <property type="entry name" value="GCV_T_C"/>
    <property type="match status" value="1"/>
</dbReference>
<comment type="similarity">
    <text evidence="1">Belongs to the GcvT family.</text>
</comment>
<comment type="catalytic activity">
    <reaction evidence="6">
        <text>N(6)-[(R)-S(8)-aminomethyldihydrolipoyl]-L-lysyl-[protein] + (6S)-5,6,7,8-tetrahydrofolate = N(6)-[(R)-dihydrolipoyl]-L-lysyl-[protein] + (6R)-5,10-methylene-5,6,7,8-tetrahydrofolate + NH4(+)</text>
        <dbReference type="Rhea" id="RHEA:16945"/>
        <dbReference type="Rhea" id="RHEA-COMP:10475"/>
        <dbReference type="Rhea" id="RHEA-COMP:10492"/>
        <dbReference type="ChEBI" id="CHEBI:15636"/>
        <dbReference type="ChEBI" id="CHEBI:28938"/>
        <dbReference type="ChEBI" id="CHEBI:57453"/>
        <dbReference type="ChEBI" id="CHEBI:83100"/>
        <dbReference type="ChEBI" id="CHEBI:83143"/>
        <dbReference type="EC" id="2.1.2.10"/>
    </reaction>
</comment>
<sequence>MPELLTTPLHAWHVANGAKMVPFAGWDMPVQYSGIIDEHTHTRTRASVFDICHMGEFKLKGAKAKASLSRLVTHNLDTLGPGRCRYGFLLNEQGGIIDDLIVYCINDDEYMLVVNGARTAIDFAWIKAHLPEDMFFEDISELMAKIDLQGPLACEVLNSVTGSDWSFLSYFAFKKCEFLNDPFIVSRTGYTGELGYELYIREEAALRLWEALLSHPDVKPAGLGARDTLRLEAGLSLYGQDLDEKHTPAEAGCAVFLKSNADYIGKTHAFDVRESLIALTMEGRKAARHDDPIFLPSGEEVGRVTSGCFAPSIGHAVALAYVRKEFAAHTEFLAGKGPKKITATRSQLPFYTNGTARMKL</sequence>
<dbReference type="NCBIfam" id="NF001567">
    <property type="entry name" value="PRK00389.1"/>
    <property type="match status" value="1"/>
</dbReference>
<dbReference type="RefSeq" id="WP_167939892.1">
    <property type="nucleotide sequence ID" value="NZ_JAATJA010000001.1"/>
</dbReference>
<proteinExistence type="inferred from homology"/>
<dbReference type="InterPro" id="IPR013977">
    <property type="entry name" value="GcvT_C"/>
</dbReference>
<evidence type="ECO:0000256" key="5">
    <source>
        <dbReference type="ARBA" id="ARBA00031395"/>
    </source>
</evidence>
<evidence type="ECO:0000259" key="8">
    <source>
        <dbReference type="Pfam" id="PF01571"/>
    </source>
</evidence>
<dbReference type="EMBL" id="JAATJA010000001">
    <property type="protein sequence ID" value="NJB66785.1"/>
    <property type="molecule type" value="Genomic_DNA"/>
</dbReference>
<organism evidence="10 11">
    <name type="scientific">Desulfobaculum xiamenense</name>
    <dbReference type="NCBI Taxonomy" id="995050"/>
    <lineage>
        <taxon>Bacteria</taxon>
        <taxon>Pseudomonadati</taxon>
        <taxon>Thermodesulfobacteriota</taxon>
        <taxon>Desulfovibrionia</taxon>
        <taxon>Desulfovibrionales</taxon>
        <taxon>Desulfovibrionaceae</taxon>
        <taxon>Desulfobaculum</taxon>
    </lineage>
</organism>
<dbReference type="Gene3D" id="3.30.70.1400">
    <property type="entry name" value="Aminomethyltransferase beta-barrel domains"/>
    <property type="match status" value="1"/>
</dbReference>
<dbReference type="GO" id="GO:0008483">
    <property type="term" value="F:transaminase activity"/>
    <property type="evidence" value="ECO:0007669"/>
    <property type="project" value="UniProtKB-KW"/>
</dbReference>
<dbReference type="GO" id="GO:0032259">
    <property type="term" value="P:methylation"/>
    <property type="evidence" value="ECO:0007669"/>
    <property type="project" value="UniProtKB-KW"/>
</dbReference>
<evidence type="ECO:0000256" key="1">
    <source>
        <dbReference type="ARBA" id="ARBA00008609"/>
    </source>
</evidence>
<dbReference type="PIRSF" id="PIRSF006487">
    <property type="entry name" value="GcvT"/>
    <property type="match status" value="1"/>
</dbReference>
<keyword evidence="4 10" id="KW-0808">Transferase</keyword>
<evidence type="ECO:0000259" key="9">
    <source>
        <dbReference type="Pfam" id="PF08669"/>
    </source>
</evidence>
<dbReference type="SUPFAM" id="SSF103025">
    <property type="entry name" value="Folate-binding domain"/>
    <property type="match status" value="1"/>
</dbReference>
<dbReference type="Proteomes" id="UP000580856">
    <property type="component" value="Unassembled WGS sequence"/>
</dbReference>
<dbReference type="FunFam" id="3.30.70.1400:FF:000001">
    <property type="entry name" value="Aminomethyltransferase"/>
    <property type="match status" value="1"/>
</dbReference>
<dbReference type="InterPro" id="IPR027266">
    <property type="entry name" value="TrmE/GcvT-like"/>
</dbReference>
<dbReference type="PANTHER" id="PTHR43757">
    <property type="entry name" value="AMINOMETHYLTRANSFERASE"/>
    <property type="match status" value="1"/>
</dbReference>
<name>A0A846QMZ1_9BACT</name>
<feature type="domain" description="Aminomethyltransferase C-terminal" evidence="9">
    <location>
        <begin position="276"/>
        <end position="351"/>
    </location>
</feature>
<dbReference type="GO" id="GO:0008168">
    <property type="term" value="F:methyltransferase activity"/>
    <property type="evidence" value="ECO:0007669"/>
    <property type="project" value="UniProtKB-KW"/>
</dbReference>
<protein>
    <recommendedName>
        <fullName evidence="2">aminomethyltransferase</fullName>
        <ecNumber evidence="2">2.1.2.10</ecNumber>
    </recommendedName>
    <alternativeName>
        <fullName evidence="5">Glycine cleavage system T protein</fullName>
    </alternativeName>
</protein>
<reference evidence="10 11" key="1">
    <citation type="submission" date="2020-03" db="EMBL/GenBank/DDBJ databases">
        <title>Genomic Encyclopedia of Type Strains, Phase IV (KMG-IV): sequencing the most valuable type-strain genomes for metagenomic binning, comparative biology and taxonomic classification.</title>
        <authorList>
            <person name="Goeker M."/>
        </authorList>
    </citation>
    <scope>NUCLEOTIDE SEQUENCE [LARGE SCALE GENOMIC DNA]</scope>
    <source>
        <strain evidence="10 11">DSM 24233</strain>
    </source>
</reference>
<dbReference type="Gene3D" id="3.30.1360.120">
    <property type="entry name" value="Probable tRNA modification gtpase trme, domain 1"/>
    <property type="match status" value="1"/>
</dbReference>
<dbReference type="InterPro" id="IPR028896">
    <property type="entry name" value="GcvT/YgfZ/DmdA"/>
</dbReference>
<dbReference type="GO" id="GO:0004047">
    <property type="term" value="F:aminomethyltransferase activity"/>
    <property type="evidence" value="ECO:0007669"/>
    <property type="project" value="UniProtKB-EC"/>
</dbReference>
<comment type="caution">
    <text evidence="10">The sequence shown here is derived from an EMBL/GenBank/DDBJ whole genome shotgun (WGS) entry which is preliminary data.</text>
</comment>